<sequence>MSEHGLQPGTRNTLTASTVSAAMQAGAVYGDVIVHGTGVPGRVVPAQLPPVPAHFTDREDLRHQLGTLVAQPHTKRRPRIVVLTGPAGIGKSALATFVATEHRDQFADGQLVLDLRGSWPRQPAGDRMHAGLAQFLRALGVPPQNVPADAGEAATQYRTQTADRRLVVLLEDVASWDAVRALLPASAHALVLVTTRTSLGPAAILDGAVVLQLQPLPSSAIRDLIIGILGDNRASAEMEALDELIAFCGGSPMAAGLAAATLVLQPQRSVHSLLTELAATSSHAPQGPHVPALDLAYNALDRTLQLLYRLLGHWPGATVDVGVVSAALVCSNATAEQHLHALTQAELFEPAGPGRWRRQATVLEHERTVAWQVPTEQVHDLLHRIGDYYLARTSAVDQLATPHRTRPSTYVPDYQLDSVPELDRDAAMDWLSDELANVLAAAQAVYDIGLHLLCWTLLDATWPVLLERKHYELREPIDWLFLSAARALGEPWKVAEAAKRRGMFQHSARRNALAKADLSMARTIWTGLGAWAEAAGATEQLALVERSDGDPHHAIKLLRDCLHVHRELGSSDRTIALTMNNLAATYLAVGEAGEALPLASRAEQLLASPQMQPPDPYNLARVRITRGRIHTALGQYDRAGSTLATAVTELQRLGAPKEEAEARMARAELARRVGDTDVAREHLMAAEALFEAVASPRAAEARILLAACPDPESTS</sequence>
<dbReference type="Pfam" id="PF13424">
    <property type="entry name" value="TPR_12"/>
    <property type="match status" value="1"/>
</dbReference>
<organism evidence="1 2">
    <name type="scientific">Kutzneria buriramensis</name>
    <dbReference type="NCBI Taxonomy" id="1045776"/>
    <lineage>
        <taxon>Bacteria</taxon>
        <taxon>Bacillati</taxon>
        <taxon>Actinomycetota</taxon>
        <taxon>Actinomycetes</taxon>
        <taxon>Pseudonocardiales</taxon>
        <taxon>Pseudonocardiaceae</taxon>
        <taxon>Kutzneria</taxon>
    </lineage>
</organism>
<dbReference type="Proteomes" id="UP000256269">
    <property type="component" value="Unassembled WGS sequence"/>
</dbReference>
<dbReference type="InterPro" id="IPR027417">
    <property type="entry name" value="P-loop_NTPase"/>
</dbReference>
<reference evidence="1 2" key="1">
    <citation type="submission" date="2018-08" db="EMBL/GenBank/DDBJ databases">
        <title>Genomic Encyclopedia of Archaeal and Bacterial Type Strains, Phase II (KMG-II): from individual species to whole genera.</title>
        <authorList>
            <person name="Goeker M."/>
        </authorList>
    </citation>
    <scope>NUCLEOTIDE SEQUENCE [LARGE SCALE GENOMIC DNA]</scope>
    <source>
        <strain evidence="1 2">DSM 45791</strain>
    </source>
</reference>
<dbReference type="PANTHER" id="PTHR47691:SF3">
    <property type="entry name" value="HTH-TYPE TRANSCRIPTIONAL REGULATOR RV0890C-RELATED"/>
    <property type="match status" value="1"/>
</dbReference>
<name>A0A3E0GYA8_9PSEU</name>
<dbReference type="SUPFAM" id="SSF52540">
    <property type="entry name" value="P-loop containing nucleoside triphosphate hydrolases"/>
    <property type="match status" value="1"/>
</dbReference>
<dbReference type="SUPFAM" id="SSF48452">
    <property type="entry name" value="TPR-like"/>
    <property type="match status" value="2"/>
</dbReference>
<dbReference type="AlphaFoldDB" id="A0A3E0GYA8"/>
<dbReference type="OrthoDB" id="581105at2"/>
<dbReference type="EMBL" id="QUNO01000022">
    <property type="protein sequence ID" value="REH31100.1"/>
    <property type="molecule type" value="Genomic_DNA"/>
</dbReference>
<dbReference type="Gene3D" id="3.40.50.300">
    <property type="entry name" value="P-loop containing nucleotide triphosphate hydrolases"/>
    <property type="match status" value="1"/>
</dbReference>
<dbReference type="InterPro" id="IPR011990">
    <property type="entry name" value="TPR-like_helical_dom_sf"/>
</dbReference>
<evidence type="ECO:0000313" key="2">
    <source>
        <dbReference type="Proteomes" id="UP000256269"/>
    </source>
</evidence>
<gene>
    <name evidence="1" type="ORF">BCF44_122123</name>
</gene>
<proteinExistence type="predicted"/>
<accession>A0A3E0GYA8</accession>
<dbReference type="PANTHER" id="PTHR47691">
    <property type="entry name" value="REGULATOR-RELATED"/>
    <property type="match status" value="1"/>
</dbReference>
<comment type="caution">
    <text evidence="1">The sequence shown here is derived from an EMBL/GenBank/DDBJ whole genome shotgun (WGS) entry which is preliminary data.</text>
</comment>
<dbReference type="RefSeq" id="WP_116180914.1">
    <property type="nucleotide sequence ID" value="NZ_CP144376.1"/>
</dbReference>
<keyword evidence="2" id="KW-1185">Reference proteome</keyword>
<protein>
    <submittedName>
        <fullName evidence="1">Tetratricopeptide repeat protein</fullName>
    </submittedName>
</protein>
<evidence type="ECO:0000313" key="1">
    <source>
        <dbReference type="EMBL" id="REH31100.1"/>
    </source>
</evidence>
<dbReference type="Gene3D" id="1.25.40.10">
    <property type="entry name" value="Tetratricopeptide repeat domain"/>
    <property type="match status" value="1"/>
</dbReference>
<dbReference type="PRINTS" id="PR00364">
    <property type="entry name" value="DISEASERSIST"/>
</dbReference>